<feature type="domain" description="DinB-like" evidence="1">
    <location>
        <begin position="14"/>
        <end position="156"/>
    </location>
</feature>
<dbReference type="EMBL" id="JBHTLU010000031">
    <property type="protein sequence ID" value="MFD1222598.1"/>
    <property type="molecule type" value="Genomic_DNA"/>
</dbReference>
<dbReference type="InterPro" id="IPR034660">
    <property type="entry name" value="DinB/YfiT-like"/>
</dbReference>
<name>A0ABW3UPE7_9BACL</name>
<sequence length="168" mass="19308">MSNQTWIEIYKAGLQRYTMEQLRQIPAPGVWSLGQLYNHVILTALDYLDKVEMCAAAREEQSLGKTEGGEHLFQLGGFPPVKIKLPDGPENSPSNSDSKEDLMQGLDQVMKRMKEWEGKINQLNPNCKVKHDGFGWLNARECFALVDMHFRHHLRQKKELERELGISE</sequence>
<evidence type="ECO:0000313" key="3">
    <source>
        <dbReference type="Proteomes" id="UP001597180"/>
    </source>
</evidence>
<dbReference type="Gene3D" id="1.20.120.450">
    <property type="entry name" value="dinb family like domain"/>
    <property type="match status" value="1"/>
</dbReference>
<reference evidence="3" key="1">
    <citation type="journal article" date="2019" name="Int. J. Syst. Evol. Microbiol.">
        <title>The Global Catalogue of Microorganisms (GCM) 10K type strain sequencing project: providing services to taxonomists for standard genome sequencing and annotation.</title>
        <authorList>
            <consortium name="The Broad Institute Genomics Platform"/>
            <consortium name="The Broad Institute Genome Sequencing Center for Infectious Disease"/>
            <person name="Wu L."/>
            <person name="Ma J."/>
        </authorList>
    </citation>
    <scope>NUCLEOTIDE SEQUENCE [LARGE SCALE GENOMIC DNA]</scope>
    <source>
        <strain evidence="3">CCUG 53270</strain>
    </source>
</reference>
<evidence type="ECO:0000313" key="2">
    <source>
        <dbReference type="EMBL" id="MFD1222598.1"/>
    </source>
</evidence>
<dbReference type="Proteomes" id="UP001597180">
    <property type="component" value="Unassembled WGS sequence"/>
</dbReference>
<accession>A0ABW3UPE7</accession>
<gene>
    <name evidence="2" type="ORF">ACFQ4B_20990</name>
</gene>
<protein>
    <submittedName>
        <fullName evidence="2">DinB family protein</fullName>
    </submittedName>
</protein>
<dbReference type="RefSeq" id="WP_345588258.1">
    <property type="nucleotide sequence ID" value="NZ_BAABJG010000015.1"/>
</dbReference>
<dbReference type="Pfam" id="PF12867">
    <property type="entry name" value="DinB_2"/>
    <property type="match status" value="1"/>
</dbReference>
<proteinExistence type="predicted"/>
<organism evidence="2 3">
    <name type="scientific">Paenibacillus vulneris</name>
    <dbReference type="NCBI Taxonomy" id="1133364"/>
    <lineage>
        <taxon>Bacteria</taxon>
        <taxon>Bacillati</taxon>
        <taxon>Bacillota</taxon>
        <taxon>Bacilli</taxon>
        <taxon>Bacillales</taxon>
        <taxon>Paenibacillaceae</taxon>
        <taxon>Paenibacillus</taxon>
    </lineage>
</organism>
<dbReference type="InterPro" id="IPR024775">
    <property type="entry name" value="DinB-like"/>
</dbReference>
<evidence type="ECO:0000259" key="1">
    <source>
        <dbReference type="Pfam" id="PF12867"/>
    </source>
</evidence>
<dbReference type="SUPFAM" id="SSF109854">
    <property type="entry name" value="DinB/YfiT-like putative metalloenzymes"/>
    <property type="match status" value="1"/>
</dbReference>
<keyword evidence="3" id="KW-1185">Reference proteome</keyword>
<comment type="caution">
    <text evidence="2">The sequence shown here is derived from an EMBL/GenBank/DDBJ whole genome shotgun (WGS) entry which is preliminary data.</text>
</comment>